<evidence type="ECO:0000313" key="3">
    <source>
        <dbReference type="EMBL" id="MFD1300755.1"/>
    </source>
</evidence>
<evidence type="ECO:0000313" key="4">
    <source>
        <dbReference type="Proteomes" id="UP001597176"/>
    </source>
</evidence>
<dbReference type="InterPro" id="IPR007236">
    <property type="entry name" value="SlyX"/>
</dbReference>
<dbReference type="HAMAP" id="MF_00715">
    <property type="entry name" value="SlyX"/>
    <property type="match status" value="1"/>
</dbReference>
<organism evidence="3 4">
    <name type="scientific">Methylobacterium marchantiae</name>
    <dbReference type="NCBI Taxonomy" id="600331"/>
    <lineage>
        <taxon>Bacteria</taxon>
        <taxon>Pseudomonadati</taxon>
        <taxon>Pseudomonadota</taxon>
        <taxon>Alphaproteobacteria</taxon>
        <taxon>Hyphomicrobiales</taxon>
        <taxon>Methylobacteriaceae</taxon>
        <taxon>Methylobacterium</taxon>
    </lineage>
</organism>
<comment type="caution">
    <text evidence="3">The sequence shown here is derived from an EMBL/GenBank/DDBJ whole genome shotgun (WGS) entry which is preliminary data.</text>
</comment>
<evidence type="ECO:0000256" key="1">
    <source>
        <dbReference type="HAMAP-Rule" id="MF_00715"/>
    </source>
</evidence>
<evidence type="ECO:0000256" key="2">
    <source>
        <dbReference type="SAM" id="MobiDB-lite"/>
    </source>
</evidence>
<name>A0ABW3WV80_9HYPH</name>
<protein>
    <recommendedName>
        <fullName evidence="1">Protein SlyX homolog</fullName>
    </recommendedName>
</protein>
<reference evidence="4" key="1">
    <citation type="journal article" date="2019" name="Int. J. Syst. Evol. Microbiol.">
        <title>The Global Catalogue of Microorganisms (GCM) 10K type strain sequencing project: providing services to taxonomists for standard genome sequencing and annotation.</title>
        <authorList>
            <consortium name="The Broad Institute Genomics Platform"/>
            <consortium name="The Broad Institute Genome Sequencing Center for Infectious Disease"/>
            <person name="Wu L."/>
            <person name="Ma J."/>
        </authorList>
    </citation>
    <scope>NUCLEOTIDE SEQUENCE [LARGE SCALE GENOMIC DNA]</scope>
    <source>
        <strain evidence="4">CCUG 56108</strain>
    </source>
</reference>
<sequence length="77" mass="8584">MTEPVQTESEVLSTRIDALEMRLTEQDMVIDDLNATITAQWRQIDALTRHLAKLVEQVEEAGARTGTGAPEPPPPHY</sequence>
<dbReference type="RefSeq" id="WP_238204137.1">
    <property type="nucleotide sequence ID" value="NZ_JBHTND010000004.1"/>
</dbReference>
<dbReference type="PANTHER" id="PTHR36508">
    <property type="entry name" value="PROTEIN SLYX"/>
    <property type="match status" value="1"/>
</dbReference>
<dbReference type="Pfam" id="PF04102">
    <property type="entry name" value="SlyX"/>
    <property type="match status" value="1"/>
</dbReference>
<comment type="similarity">
    <text evidence="1">Belongs to the SlyX family.</text>
</comment>
<dbReference type="PANTHER" id="PTHR36508:SF1">
    <property type="entry name" value="PROTEIN SLYX"/>
    <property type="match status" value="1"/>
</dbReference>
<accession>A0ABW3WV80</accession>
<gene>
    <name evidence="1" type="primary">slyX</name>
    <name evidence="3" type="ORF">ACFQ4G_04040</name>
</gene>
<dbReference type="EMBL" id="JBHTND010000004">
    <property type="protein sequence ID" value="MFD1300755.1"/>
    <property type="molecule type" value="Genomic_DNA"/>
</dbReference>
<proteinExistence type="inferred from homology"/>
<keyword evidence="4" id="KW-1185">Reference proteome</keyword>
<dbReference type="Proteomes" id="UP001597176">
    <property type="component" value="Unassembled WGS sequence"/>
</dbReference>
<feature type="region of interest" description="Disordered" evidence="2">
    <location>
        <begin position="58"/>
        <end position="77"/>
    </location>
</feature>